<protein>
    <submittedName>
        <fullName evidence="2">Metallophosphoesterase</fullName>
    </submittedName>
</protein>
<gene>
    <name evidence="2" type="ORF">ACELLULO517_05760</name>
</gene>
<accession>A0A963YZD6</accession>
<dbReference type="SUPFAM" id="SSF56300">
    <property type="entry name" value="Metallo-dependent phosphatases"/>
    <property type="match status" value="1"/>
</dbReference>
<dbReference type="EMBL" id="JAESVA010000002">
    <property type="protein sequence ID" value="MCB8879731.1"/>
    <property type="molecule type" value="Genomic_DNA"/>
</dbReference>
<dbReference type="InterPro" id="IPR051918">
    <property type="entry name" value="STPP_CPPED1"/>
</dbReference>
<evidence type="ECO:0000259" key="1">
    <source>
        <dbReference type="Pfam" id="PF00149"/>
    </source>
</evidence>
<dbReference type="PANTHER" id="PTHR43143:SF1">
    <property type="entry name" value="SERINE_THREONINE-PROTEIN PHOSPHATASE CPPED1"/>
    <property type="match status" value="1"/>
</dbReference>
<evidence type="ECO:0000313" key="2">
    <source>
        <dbReference type="EMBL" id="MCB8879731.1"/>
    </source>
</evidence>
<dbReference type="AlphaFoldDB" id="A0A963YZD6"/>
<keyword evidence="3" id="KW-1185">Reference proteome</keyword>
<evidence type="ECO:0000313" key="3">
    <source>
        <dbReference type="Proteomes" id="UP000721844"/>
    </source>
</evidence>
<dbReference type="InterPro" id="IPR004843">
    <property type="entry name" value="Calcineurin-like_PHP"/>
</dbReference>
<feature type="domain" description="Calcineurin-like phosphoesterase" evidence="1">
    <location>
        <begin position="63"/>
        <end position="288"/>
    </location>
</feature>
<reference evidence="2 3" key="1">
    <citation type="journal article" date="2021" name="Microorganisms">
        <title>Acidisoma silvae sp. nov. and Acidisomacellulosilytica sp. nov., Two Acidophilic Bacteria Isolated from Decaying Wood, Hydrolyzing Cellulose and Producing Poly-3-hydroxybutyrate.</title>
        <authorList>
            <person name="Mieszkin S."/>
            <person name="Pouder E."/>
            <person name="Uroz S."/>
            <person name="Simon-Colin C."/>
            <person name="Alain K."/>
        </authorList>
    </citation>
    <scope>NUCLEOTIDE SEQUENCE [LARGE SCALE GENOMIC DNA]</scope>
    <source>
        <strain evidence="2 3">HW T5.17</strain>
    </source>
</reference>
<organism evidence="2 3">
    <name type="scientific">Acidisoma cellulosilyticum</name>
    <dbReference type="NCBI Taxonomy" id="2802395"/>
    <lineage>
        <taxon>Bacteria</taxon>
        <taxon>Pseudomonadati</taxon>
        <taxon>Pseudomonadota</taxon>
        <taxon>Alphaproteobacteria</taxon>
        <taxon>Acetobacterales</taxon>
        <taxon>Acidocellaceae</taxon>
        <taxon>Acidisoma</taxon>
    </lineage>
</organism>
<proteinExistence type="predicted"/>
<dbReference type="Proteomes" id="UP000721844">
    <property type="component" value="Unassembled WGS sequence"/>
</dbReference>
<dbReference type="Gene3D" id="3.60.21.10">
    <property type="match status" value="1"/>
</dbReference>
<dbReference type="RefSeq" id="WP_227306354.1">
    <property type="nucleotide sequence ID" value="NZ_JAESVA010000002.1"/>
</dbReference>
<name>A0A963YZD6_9PROT</name>
<dbReference type="Pfam" id="PF00149">
    <property type="entry name" value="Metallophos"/>
    <property type="match status" value="1"/>
</dbReference>
<sequence>MRYAHPFFVASAKAPGPAAGEEENWHKQNLGPLPPIIGDGHMDLIDIIGKDGVNEINHLGEIRFHALGDSGCGGGDEAERVADDMATDFNPSAGALNPAFLLHLGDVVYGTDKTHNYTDRFYRPYRHYPGKILAIPGNHDGEVKSPDDAPSLSAFRENFCTAHAAVPAAASGIGVYRQTMTQPGVYWMLDAPFMRVIGLYSNLLENPGFLQGKTAGGAADTSQIDWFAKTIKALKGEPKKALVIATHHPPYSQGGHSGSTAMGADIDAACKAAGLYPDLFLSGHAHNYQRYTRRIDGKMIVYVVSGTGGMSPQPVGQATGQPATDSSTVTYDRSLASLGYSFLTVSAKQLKVEFWPLGSPHGTAFDSVTVDLT</sequence>
<comment type="caution">
    <text evidence="2">The sequence shown here is derived from an EMBL/GenBank/DDBJ whole genome shotgun (WGS) entry which is preliminary data.</text>
</comment>
<dbReference type="PANTHER" id="PTHR43143">
    <property type="entry name" value="METALLOPHOSPHOESTERASE, CALCINEURIN SUPERFAMILY"/>
    <property type="match status" value="1"/>
</dbReference>
<dbReference type="GO" id="GO:0016787">
    <property type="term" value="F:hydrolase activity"/>
    <property type="evidence" value="ECO:0007669"/>
    <property type="project" value="InterPro"/>
</dbReference>
<dbReference type="InterPro" id="IPR029052">
    <property type="entry name" value="Metallo-depent_PP-like"/>
</dbReference>